<name>A0A5M3XVK2_9ACTN</name>
<feature type="transmembrane region" description="Helical" evidence="8">
    <location>
        <begin position="191"/>
        <end position="215"/>
    </location>
</feature>
<organism evidence="9 10">
    <name type="scientific">Acrocarpospora pleiomorpha</name>
    <dbReference type="NCBI Taxonomy" id="90975"/>
    <lineage>
        <taxon>Bacteria</taxon>
        <taxon>Bacillati</taxon>
        <taxon>Actinomycetota</taxon>
        <taxon>Actinomycetes</taxon>
        <taxon>Streptosporangiales</taxon>
        <taxon>Streptosporangiaceae</taxon>
        <taxon>Acrocarpospora</taxon>
    </lineage>
</organism>
<dbReference type="Proteomes" id="UP000377595">
    <property type="component" value="Unassembled WGS sequence"/>
</dbReference>
<protein>
    <submittedName>
        <fullName evidence="9">AI-2E family transporter</fullName>
    </submittedName>
</protein>
<dbReference type="PANTHER" id="PTHR21716:SF53">
    <property type="entry name" value="PERMEASE PERM-RELATED"/>
    <property type="match status" value="1"/>
</dbReference>
<keyword evidence="4" id="KW-1003">Cell membrane</keyword>
<evidence type="ECO:0000256" key="1">
    <source>
        <dbReference type="ARBA" id="ARBA00004651"/>
    </source>
</evidence>
<feature type="transmembrane region" description="Helical" evidence="8">
    <location>
        <begin position="248"/>
        <end position="271"/>
    </location>
</feature>
<keyword evidence="6 8" id="KW-1133">Transmembrane helix</keyword>
<evidence type="ECO:0000313" key="9">
    <source>
        <dbReference type="EMBL" id="GES23343.1"/>
    </source>
</evidence>
<keyword evidence="7 8" id="KW-0472">Membrane</keyword>
<evidence type="ECO:0000256" key="4">
    <source>
        <dbReference type="ARBA" id="ARBA00022475"/>
    </source>
</evidence>
<dbReference type="PANTHER" id="PTHR21716">
    <property type="entry name" value="TRANSMEMBRANE PROTEIN"/>
    <property type="match status" value="1"/>
</dbReference>
<evidence type="ECO:0000256" key="6">
    <source>
        <dbReference type="ARBA" id="ARBA00022989"/>
    </source>
</evidence>
<feature type="transmembrane region" description="Helical" evidence="8">
    <location>
        <begin position="221"/>
        <end position="241"/>
    </location>
</feature>
<sequence length="333" mass="34736">MGMMGAAGVATTYGVILLLGAIKDVLVLIGLGLFLAIGLDPAANWLVRHGMPRWASVLAIVVGALVLVGGFLALAIPVIVTQGAQFVHEVPTYLREATSHNTFIGRLNERFNLAHLVEQFGTGKGETALVGGVLGAGRVVVGAAASLVIVLVLTIYFLADLPRIKATVYRCVPNSRRPRAILISDDILGKVGGYVLGNLVTSLIAGVLTLIWLAIFHVPYALLLAIFVALMDLVPVVGSTIGGVVISLVALSVSFPVALATVGFVIAYRLLEDYLLVPHIMGKAVEVPGVVTLISVTIGAALLGIVGALIAIPVAAALRLVLREVAFPRLDRS</sequence>
<comment type="subcellular location">
    <subcellularLocation>
        <location evidence="1">Cell membrane</location>
        <topology evidence="1">Multi-pass membrane protein</topology>
    </subcellularLocation>
</comment>
<gene>
    <name evidence="9" type="ORF">Aple_062420</name>
</gene>
<evidence type="ECO:0000256" key="5">
    <source>
        <dbReference type="ARBA" id="ARBA00022692"/>
    </source>
</evidence>
<evidence type="ECO:0000313" key="10">
    <source>
        <dbReference type="Proteomes" id="UP000377595"/>
    </source>
</evidence>
<evidence type="ECO:0000256" key="7">
    <source>
        <dbReference type="ARBA" id="ARBA00023136"/>
    </source>
</evidence>
<keyword evidence="5 8" id="KW-0812">Transmembrane</keyword>
<dbReference type="GO" id="GO:0005886">
    <property type="term" value="C:plasma membrane"/>
    <property type="evidence" value="ECO:0007669"/>
    <property type="project" value="UniProtKB-SubCell"/>
</dbReference>
<comment type="caution">
    <text evidence="9">The sequence shown here is derived from an EMBL/GenBank/DDBJ whole genome shotgun (WGS) entry which is preliminary data.</text>
</comment>
<dbReference type="InterPro" id="IPR002549">
    <property type="entry name" value="AI-2E-like"/>
</dbReference>
<dbReference type="Pfam" id="PF01594">
    <property type="entry name" value="AI-2E_transport"/>
    <property type="match status" value="1"/>
</dbReference>
<evidence type="ECO:0000256" key="8">
    <source>
        <dbReference type="SAM" id="Phobius"/>
    </source>
</evidence>
<comment type="similarity">
    <text evidence="2">Belongs to the autoinducer-2 exporter (AI-2E) (TC 2.A.86) family.</text>
</comment>
<evidence type="ECO:0000256" key="3">
    <source>
        <dbReference type="ARBA" id="ARBA00022448"/>
    </source>
</evidence>
<proteinExistence type="inferred from homology"/>
<evidence type="ECO:0000256" key="2">
    <source>
        <dbReference type="ARBA" id="ARBA00009773"/>
    </source>
</evidence>
<dbReference type="AlphaFoldDB" id="A0A5M3XVK2"/>
<feature type="transmembrane region" description="Helical" evidence="8">
    <location>
        <begin position="139"/>
        <end position="159"/>
    </location>
</feature>
<feature type="transmembrane region" description="Helical" evidence="8">
    <location>
        <begin position="57"/>
        <end position="80"/>
    </location>
</feature>
<keyword evidence="10" id="KW-1185">Reference proteome</keyword>
<keyword evidence="3" id="KW-0813">Transport</keyword>
<reference evidence="9 10" key="1">
    <citation type="submission" date="2019-10" db="EMBL/GenBank/DDBJ databases">
        <title>Whole genome shotgun sequence of Acrocarpospora pleiomorpha NBRC 16267.</title>
        <authorList>
            <person name="Ichikawa N."/>
            <person name="Kimura A."/>
            <person name="Kitahashi Y."/>
            <person name="Komaki H."/>
            <person name="Oguchi A."/>
        </authorList>
    </citation>
    <scope>NUCLEOTIDE SEQUENCE [LARGE SCALE GENOMIC DNA]</scope>
    <source>
        <strain evidence="9 10">NBRC 16267</strain>
    </source>
</reference>
<feature type="transmembrane region" description="Helical" evidence="8">
    <location>
        <begin position="12"/>
        <end position="37"/>
    </location>
</feature>
<dbReference type="GO" id="GO:0055085">
    <property type="term" value="P:transmembrane transport"/>
    <property type="evidence" value="ECO:0007669"/>
    <property type="project" value="TreeGrafter"/>
</dbReference>
<accession>A0A5M3XVK2</accession>
<feature type="transmembrane region" description="Helical" evidence="8">
    <location>
        <begin position="291"/>
        <end position="322"/>
    </location>
</feature>
<dbReference type="EMBL" id="BLAF01000040">
    <property type="protein sequence ID" value="GES23343.1"/>
    <property type="molecule type" value="Genomic_DNA"/>
</dbReference>